<comment type="subunit">
    <text evidence="7">Component of a fungal signal recognition particle (SRP) complex that consists of a 7SL RNA molecule (scR1) and at least six protein subunits: SRP72, SRP68, SRP54, SEC65, SRP21 and SRP14.</text>
</comment>
<proteinExistence type="inferred from homology"/>
<dbReference type="AlphaFoldDB" id="A0A9P8AIC5"/>
<keyword evidence="9" id="KW-1185">Reference proteome</keyword>
<dbReference type="GeneID" id="66114459"/>
<reference evidence="8" key="1">
    <citation type="submission" date="2021-03" db="EMBL/GenBank/DDBJ databases">
        <authorList>
            <person name="Palmer J.M."/>
        </authorList>
    </citation>
    <scope>NUCLEOTIDE SEQUENCE</scope>
    <source>
        <strain evidence="8">ARV_011</strain>
    </source>
</reference>
<dbReference type="InterPro" id="IPR009018">
    <property type="entry name" value="Signal_recog_particle_SRP9/14"/>
</dbReference>
<sequence length="129" mass="14518">MGRLTNSDFLKELKAILGANEGKSSVYLVQKRLSTPLPVEMSEKEDSISDLPSNVVVNNHFNNNTQQYPVLVRVATGHNEKKTKQKLSTVVEVDQLDQFWVDYVQVIKSGFVGLKKKEKKKAKKGKVSK</sequence>
<dbReference type="EMBL" id="JAHMUF010000014">
    <property type="protein sequence ID" value="KAG7192975.1"/>
    <property type="molecule type" value="Genomic_DNA"/>
</dbReference>
<evidence type="ECO:0000256" key="5">
    <source>
        <dbReference type="ARBA" id="ARBA00023135"/>
    </source>
</evidence>
<evidence type="ECO:0000313" key="9">
    <source>
        <dbReference type="Proteomes" id="UP000790833"/>
    </source>
</evidence>
<name>A0A9P8AIC5_9ASCO</name>
<comment type="caution">
    <text evidence="8">The sequence shown here is derived from an EMBL/GenBank/DDBJ whole genome shotgun (WGS) entry which is preliminary data.</text>
</comment>
<dbReference type="GO" id="GO:0006614">
    <property type="term" value="P:SRP-dependent cotranslational protein targeting to membrane"/>
    <property type="evidence" value="ECO:0007669"/>
    <property type="project" value="UniProtKB-UniRule"/>
</dbReference>
<protein>
    <recommendedName>
        <fullName evidence="7">Signal recognition particle subunit SRP14</fullName>
    </recommendedName>
    <alternativeName>
        <fullName evidence="7">Signal recognition particle 14 kDa protein</fullName>
    </alternativeName>
</protein>
<dbReference type="Proteomes" id="UP000790833">
    <property type="component" value="Unassembled WGS sequence"/>
</dbReference>
<comment type="subcellular location">
    <subcellularLocation>
        <location evidence="1 7">Cytoplasm</location>
    </subcellularLocation>
</comment>
<keyword evidence="6 7" id="KW-0687">Ribonucleoprotein</keyword>
<evidence type="ECO:0000256" key="1">
    <source>
        <dbReference type="ARBA" id="ARBA00004496"/>
    </source>
</evidence>
<dbReference type="RefSeq" id="XP_043048524.1">
    <property type="nucleotide sequence ID" value="XM_043191892.1"/>
</dbReference>
<keyword evidence="4 7" id="KW-0694">RNA-binding</keyword>
<comment type="similarity">
    <text evidence="2 7">Belongs to the SRP14 family.</text>
</comment>
<dbReference type="GO" id="GO:0030942">
    <property type="term" value="F:endoplasmic reticulum signal peptide binding"/>
    <property type="evidence" value="ECO:0007669"/>
    <property type="project" value="UniProtKB-UniRule"/>
</dbReference>
<evidence type="ECO:0000256" key="3">
    <source>
        <dbReference type="ARBA" id="ARBA00022490"/>
    </source>
</evidence>
<keyword evidence="5 7" id="KW-0733">Signal recognition particle</keyword>
<dbReference type="OrthoDB" id="19209at2759"/>
<evidence type="ECO:0000256" key="4">
    <source>
        <dbReference type="ARBA" id="ARBA00022884"/>
    </source>
</evidence>
<keyword evidence="3 7" id="KW-0963">Cytoplasm</keyword>
<evidence type="ECO:0000256" key="7">
    <source>
        <dbReference type="RuleBase" id="RU368100"/>
    </source>
</evidence>
<dbReference type="PANTHER" id="PTHR12013">
    <property type="entry name" value="SIGNAL RECOGNITION PARTICLE 14 KD PROTEIN"/>
    <property type="match status" value="1"/>
</dbReference>
<dbReference type="InterPro" id="IPR003210">
    <property type="entry name" value="Signal_recog_particle_SRP14"/>
</dbReference>
<evidence type="ECO:0000256" key="6">
    <source>
        <dbReference type="ARBA" id="ARBA00023274"/>
    </source>
</evidence>
<comment type="function">
    <text evidence="7">Component of the signal recognition particle (SRP) complex, a ribonucleoprotein complex that mediates the cotranslational targeting of secretory and membrane proteins to the endoplasmic reticulum (ER).</text>
</comment>
<dbReference type="Pfam" id="PF02290">
    <property type="entry name" value="SRP14"/>
    <property type="match status" value="1"/>
</dbReference>
<evidence type="ECO:0000256" key="2">
    <source>
        <dbReference type="ARBA" id="ARBA00010349"/>
    </source>
</evidence>
<evidence type="ECO:0000313" key="8">
    <source>
        <dbReference type="EMBL" id="KAG7192975.1"/>
    </source>
</evidence>
<gene>
    <name evidence="8" type="ORF">KQ657_001085</name>
</gene>
<dbReference type="SUPFAM" id="SSF54762">
    <property type="entry name" value="Signal recognition particle alu RNA binding heterodimer, SRP9/14"/>
    <property type="match status" value="1"/>
</dbReference>
<dbReference type="GO" id="GO:0005786">
    <property type="term" value="C:signal recognition particle, endoplasmic reticulum targeting"/>
    <property type="evidence" value="ECO:0007669"/>
    <property type="project" value="UniProtKB-UniRule"/>
</dbReference>
<organism evidence="8 9">
    <name type="scientific">Scheffersomyces spartinae</name>
    <dbReference type="NCBI Taxonomy" id="45513"/>
    <lineage>
        <taxon>Eukaryota</taxon>
        <taxon>Fungi</taxon>
        <taxon>Dikarya</taxon>
        <taxon>Ascomycota</taxon>
        <taxon>Saccharomycotina</taxon>
        <taxon>Pichiomycetes</taxon>
        <taxon>Debaryomycetaceae</taxon>
        <taxon>Scheffersomyces</taxon>
    </lineage>
</organism>
<dbReference type="Gene3D" id="3.30.720.10">
    <property type="entry name" value="Signal recognition particle alu RNA binding heterodimer, srp9/1"/>
    <property type="match status" value="1"/>
</dbReference>
<accession>A0A9P8AIC5</accession>
<dbReference type="GO" id="GO:0008312">
    <property type="term" value="F:7S RNA binding"/>
    <property type="evidence" value="ECO:0007669"/>
    <property type="project" value="UniProtKB-UniRule"/>
</dbReference>